<feature type="domain" description="Reverse transcriptase RNase H-like" evidence="7">
    <location>
        <begin position="97"/>
        <end position="144"/>
    </location>
</feature>
<gene>
    <name evidence="8" type="ORF">AAFF_G00176420</name>
</gene>
<keyword evidence="6" id="KW-0695">RNA-directed DNA polymerase</keyword>
<dbReference type="InterPro" id="IPR043502">
    <property type="entry name" value="DNA/RNA_pol_sf"/>
</dbReference>
<dbReference type="SUPFAM" id="SSF56672">
    <property type="entry name" value="DNA/RNA polymerases"/>
    <property type="match status" value="1"/>
</dbReference>
<name>A0AAD7RKY5_9TELE</name>
<evidence type="ECO:0000313" key="8">
    <source>
        <dbReference type="EMBL" id="KAJ8386134.1"/>
    </source>
</evidence>
<dbReference type="EMBL" id="JAINUG010000234">
    <property type="protein sequence ID" value="KAJ8386134.1"/>
    <property type="molecule type" value="Genomic_DNA"/>
</dbReference>
<keyword evidence="3" id="KW-0540">Nuclease</keyword>
<comment type="caution">
    <text evidence="8">The sequence shown here is derived from an EMBL/GenBank/DDBJ whole genome shotgun (WGS) entry which is preliminary data.</text>
</comment>
<dbReference type="Pfam" id="PF17917">
    <property type="entry name" value="RT_RNaseH"/>
    <property type="match status" value="1"/>
</dbReference>
<keyword evidence="9" id="KW-1185">Reference proteome</keyword>
<evidence type="ECO:0000313" key="9">
    <source>
        <dbReference type="Proteomes" id="UP001221898"/>
    </source>
</evidence>
<evidence type="ECO:0000259" key="7">
    <source>
        <dbReference type="Pfam" id="PF17917"/>
    </source>
</evidence>
<accession>A0AAD7RKY5</accession>
<reference evidence="8" key="1">
    <citation type="journal article" date="2023" name="Science">
        <title>Genome structures resolve the early diversification of teleost fishes.</title>
        <authorList>
            <person name="Parey E."/>
            <person name="Louis A."/>
            <person name="Montfort J."/>
            <person name="Bouchez O."/>
            <person name="Roques C."/>
            <person name="Iampietro C."/>
            <person name="Lluch J."/>
            <person name="Castinel A."/>
            <person name="Donnadieu C."/>
            <person name="Desvignes T."/>
            <person name="Floi Bucao C."/>
            <person name="Jouanno E."/>
            <person name="Wen M."/>
            <person name="Mejri S."/>
            <person name="Dirks R."/>
            <person name="Jansen H."/>
            <person name="Henkel C."/>
            <person name="Chen W.J."/>
            <person name="Zahm M."/>
            <person name="Cabau C."/>
            <person name="Klopp C."/>
            <person name="Thompson A.W."/>
            <person name="Robinson-Rechavi M."/>
            <person name="Braasch I."/>
            <person name="Lecointre G."/>
            <person name="Bobe J."/>
            <person name="Postlethwait J.H."/>
            <person name="Berthelot C."/>
            <person name="Roest Crollius H."/>
            <person name="Guiguen Y."/>
        </authorList>
    </citation>
    <scope>NUCLEOTIDE SEQUENCE</scope>
    <source>
        <strain evidence="8">NC1722</strain>
    </source>
</reference>
<dbReference type="AlphaFoldDB" id="A0AAD7RKY5"/>
<dbReference type="InterPro" id="IPR041373">
    <property type="entry name" value="RT_RNaseH"/>
</dbReference>
<dbReference type="Gene3D" id="3.10.20.370">
    <property type="match status" value="1"/>
</dbReference>
<organism evidence="8 9">
    <name type="scientific">Aldrovandia affinis</name>
    <dbReference type="NCBI Taxonomy" id="143900"/>
    <lineage>
        <taxon>Eukaryota</taxon>
        <taxon>Metazoa</taxon>
        <taxon>Chordata</taxon>
        <taxon>Craniata</taxon>
        <taxon>Vertebrata</taxon>
        <taxon>Euteleostomi</taxon>
        <taxon>Actinopterygii</taxon>
        <taxon>Neopterygii</taxon>
        <taxon>Teleostei</taxon>
        <taxon>Notacanthiformes</taxon>
        <taxon>Halosauridae</taxon>
        <taxon>Aldrovandia</taxon>
    </lineage>
</organism>
<keyword evidence="1" id="KW-0808">Transferase</keyword>
<keyword evidence="5" id="KW-0378">Hydrolase</keyword>
<keyword evidence="2" id="KW-0548">Nucleotidyltransferase</keyword>
<evidence type="ECO:0000256" key="2">
    <source>
        <dbReference type="ARBA" id="ARBA00022695"/>
    </source>
</evidence>
<evidence type="ECO:0000256" key="1">
    <source>
        <dbReference type="ARBA" id="ARBA00022679"/>
    </source>
</evidence>
<sequence>MAQIQCKAGFPEAAPVLSERLSQPLFRPAQRAAEAGFKAQPGGEFSHPVAPYVLFAFGSGLYSGSGAAPLRVGQASDPLVDKVGAIRNSPRSHTKKQVDASEMGIGAVLAQGIAEEEQPVLYLSRKLLPRETRYSTIEKECPAIK</sequence>
<evidence type="ECO:0000256" key="6">
    <source>
        <dbReference type="ARBA" id="ARBA00022918"/>
    </source>
</evidence>
<evidence type="ECO:0000256" key="5">
    <source>
        <dbReference type="ARBA" id="ARBA00022801"/>
    </source>
</evidence>
<keyword evidence="4" id="KW-0255">Endonuclease</keyword>
<proteinExistence type="predicted"/>
<evidence type="ECO:0000256" key="4">
    <source>
        <dbReference type="ARBA" id="ARBA00022759"/>
    </source>
</evidence>
<dbReference type="Proteomes" id="UP001221898">
    <property type="component" value="Unassembled WGS sequence"/>
</dbReference>
<protein>
    <recommendedName>
        <fullName evidence="7">Reverse transcriptase RNase H-like domain-containing protein</fullName>
    </recommendedName>
</protein>
<evidence type="ECO:0000256" key="3">
    <source>
        <dbReference type="ARBA" id="ARBA00022722"/>
    </source>
</evidence>